<organism evidence="2">
    <name type="scientific">Campylobacter upsaliensis</name>
    <dbReference type="NCBI Taxonomy" id="28080"/>
    <lineage>
        <taxon>Bacteria</taxon>
        <taxon>Pseudomonadati</taxon>
        <taxon>Campylobacterota</taxon>
        <taxon>Epsilonproteobacteria</taxon>
        <taxon>Campylobacterales</taxon>
        <taxon>Campylobacteraceae</taxon>
        <taxon>Campylobacter</taxon>
    </lineage>
</organism>
<keyword evidence="1" id="KW-1133">Transmembrane helix</keyword>
<proteinExistence type="predicted"/>
<reference evidence="2" key="1">
    <citation type="submission" date="2018-05" db="EMBL/GenBank/DDBJ databases">
        <authorList>
            <consortium name="PulseNet: The National Subtyping Network for Foodborne Disease Surveillance"/>
            <person name="Tarr C.L."/>
            <person name="Trees E."/>
            <person name="Katz L.S."/>
            <person name="Carleton-Romer H.A."/>
            <person name="Stroika S."/>
            <person name="Kucerova Z."/>
            <person name="Roache K.F."/>
            <person name="Sabol A.L."/>
            <person name="Besser J."/>
            <person name="Gerner-Smidt P."/>
        </authorList>
    </citation>
    <scope>NUCLEOTIDE SEQUENCE</scope>
    <source>
        <strain evidence="2">PNUSAC001154</strain>
    </source>
</reference>
<evidence type="ECO:0000313" key="2">
    <source>
        <dbReference type="EMBL" id="EAL3776430.1"/>
    </source>
</evidence>
<feature type="transmembrane region" description="Helical" evidence="1">
    <location>
        <begin position="52"/>
        <end position="71"/>
    </location>
</feature>
<sequence>MRKVLLQILIFSAIFIVISNLTRVLMHLAFIPQSADKIELLKMYLFGSYHDVRFLSAAFLPLLLCGFLSYFTPLV</sequence>
<feature type="non-terminal residue" evidence="2">
    <location>
        <position position="75"/>
    </location>
</feature>
<protein>
    <submittedName>
        <fullName evidence="2">LTA synthase family protein</fullName>
    </submittedName>
</protein>
<keyword evidence="1" id="KW-0472">Membrane</keyword>
<comment type="caution">
    <text evidence="2">The sequence shown here is derived from an EMBL/GenBank/DDBJ whole genome shotgun (WGS) entry which is preliminary data.</text>
</comment>
<evidence type="ECO:0000256" key="1">
    <source>
        <dbReference type="SAM" id="Phobius"/>
    </source>
</evidence>
<dbReference type="EMBL" id="AACNSW010000006">
    <property type="protein sequence ID" value="EAL3776430.1"/>
    <property type="molecule type" value="Genomic_DNA"/>
</dbReference>
<feature type="transmembrane region" description="Helical" evidence="1">
    <location>
        <begin position="6"/>
        <end position="31"/>
    </location>
</feature>
<gene>
    <name evidence="2" type="ORF">BSY74_02710</name>
</gene>
<accession>A0A5L8T305</accession>
<name>A0A5L8T305_CAMUP</name>
<keyword evidence="1" id="KW-0812">Transmembrane</keyword>
<dbReference type="AlphaFoldDB" id="A0A5L8T305"/>